<reference evidence="9 10" key="1">
    <citation type="submission" date="2022-08" db="EMBL/GenBank/DDBJ databases">
        <title>Reclassification of Massilia species as members of the genera Telluria, Duganella, Pseudoduganella, Mokoshia gen. nov. and Zemynaea gen. nov. using orthogonal and non-orthogonal genome-based approaches.</title>
        <authorList>
            <person name="Bowman J.P."/>
        </authorList>
    </citation>
    <scope>NUCLEOTIDE SEQUENCE [LARGE SCALE GENOMIC DNA]</scope>
    <source>
        <strain evidence="9 10">LMG 28164</strain>
    </source>
</reference>
<gene>
    <name evidence="9" type="ORF">NX782_12175</name>
</gene>
<keyword evidence="10" id="KW-1185">Reference proteome</keyword>
<evidence type="ECO:0000256" key="7">
    <source>
        <dbReference type="SAM" id="Phobius"/>
    </source>
</evidence>
<keyword evidence="3" id="KW-0808">Transferase</keyword>
<feature type="transmembrane region" description="Helical" evidence="7">
    <location>
        <begin position="236"/>
        <end position="257"/>
    </location>
</feature>
<dbReference type="Proteomes" id="UP001205560">
    <property type="component" value="Unassembled WGS sequence"/>
</dbReference>
<sequence length="320" mass="35921">MHSMDPLPLLSLVVPFYNEEEMIGQFFDRVIPTLEAIPGIRFEIVCVNDGSRDRTLQQLIFASRQDGRVRVIDLTRNFGKEAALTAAINEARGDLIVPFDADLQDPPHVIGKLVDKWREGYDVVLAKRVDREADSLLKKWTAVSFYHFHNDVSDVKIPENVGDFRLFTREVCDALKALPESCRFMKGLFAWVGYRTAVVEYVREARAAGKTHFSGWKLWNFALEGITSFSTLPLRIWTYLGLSVALLALSRAIYLAGRTLIYGVDVPGYASLATAILLLGGIQLIGIGVLGEYIGRIYLESKGRPIYLVRQRFEGAAPHV</sequence>
<keyword evidence="4 7" id="KW-0812">Transmembrane</keyword>
<evidence type="ECO:0000313" key="9">
    <source>
        <dbReference type="EMBL" id="MCS0589960.1"/>
    </source>
</evidence>
<evidence type="ECO:0000256" key="1">
    <source>
        <dbReference type="ARBA" id="ARBA00004141"/>
    </source>
</evidence>
<dbReference type="EMBL" id="JANUGX010000012">
    <property type="protein sequence ID" value="MCS0589960.1"/>
    <property type="molecule type" value="Genomic_DNA"/>
</dbReference>
<evidence type="ECO:0000313" key="10">
    <source>
        <dbReference type="Proteomes" id="UP001205560"/>
    </source>
</evidence>
<evidence type="ECO:0000256" key="5">
    <source>
        <dbReference type="ARBA" id="ARBA00022989"/>
    </source>
</evidence>
<keyword evidence="5 7" id="KW-1133">Transmembrane helix</keyword>
<organism evidence="9 10">
    <name type="scientific">Massilia norwichensis</name>
    <dbReference type="NCBI Taxonomy" id="1442366"/>
    <lineage>
        <taxon>Bacteria</taxon>
        <taxon>Pseudomonadati</taxon>
        <taxon>Pseudomonadota</taxon>
        <taxon>Betaproteobacteria</taxon>
        <taxon>Burkholderiales</taxon>
        <taxon>Oxalobacteraceae</taxon>
        <taxon>Telluria group</taxon>
        <taxon>Massilia</taxon>
    </lineage>
</organism>
<keyword evidence="6 7" id="KW-0472">Membrane</keyword>
<proteinExistence type="predicted"/>
<accession>A0ABT2A789</accession>
<evidence type="ECO:0000256" key="3">
    <source>
        <dbReference type="ARBA" id="ARBA00022679"/>
    </source>
</evidence>
<name>A0ABT2A789_9BURK</name>
<dbReference type="PANTHER" id="PTHR48090:SF1">
    <property type="entry name" value="PROPHAGE BACTOPRENOL GLUCOSYL TRANSFERASE HOMOLOG"/>
    <property type="match status" value="1"/>
</dbReference>
<comment type="subcellular location">
    <subcellularLocation>
        <location evidence="1">Membrane</location>
        <topology evidence="1">Multi-pass membrane protein</topology>
    </subcellularLocation>
</comment>
<keyword evidence="2" id="KW-0328">Glycosyltransferase</keyword>
<dbReference type="InterPro" id="IPR050256">
    <property type="entry name" value="Glycosyltransferase_2"/>
</dbReference>
<dbReference type="CDD" id="cd04187">
    <property type="entry name" value="DPM1_like_bac"/>
    <property type="match status" value="1"/>
</dbReference>
<protein>
    <submittedName>
        <fullName evidence="9">Glycosyltransferase family 2 protein</fullName>
    </submittedName>
</protein>
<feature type="transmembrane region" description="Helical" evidence="7">
    <location>
        <begin position="269"/>
        <end position="294"/>
    </location>
</feature>
<comment type="caution">
    <text evidence="9">The sequence shown here is derived from an EMBL/GenBank/DDBJ whole genome shotgun (WGS) entry which is preliminary data.</text>
</comment>
<dbReference type="InterPro" id="IPR029044">
    <property type="entry name" value="Nucleotide-diphossugar_trans"/>
</dbReference>
<feature type="domain" description="Glycosyltransferase 2-like" evidence="8">
    <location>
        <begin position="11"/>
        <end position="174"/>
    </location>
</feature>
<evidence type="ECO:0000256" key="2">
    <source>
        <dbReference type="ARBA" id="ARBA00022676"/>
    </source>
</evidence>
<dbReference type="Pfam" id="PF00535">
    <property type="entry name" value="Glycos_transf_2"/>
    <property type="match status" value="1"/>
</dbReference>
<evidence type="ECO:0000256" key="6">
    <source>
        <dbReference type="ARBA" id="ARBA00023136"/>
    </source>
</evidence>
<dbReference type="InterPro" id="IPR001173">
    <property type="entry name" value="Glyco_trans_2-like"/>
</dbReference>
<evidence type="ECO:0000256" key="4">
    <source>
        <dbReference type="ARBA" id="ARBA00022692"/>
    </source>
</evidence>
<dbReference type="RefSeq" id="WP_258845735.1">
    <property type="nucleotide sequence ID" value="NZ_JANUGX010000012.1"/>
</dbReference>
<dbReference type="SUPFAM" id="SSF53448">
    <property type="entry name" value="Nucleotide-diphospho-sugar transferases"/>
    <property type="match status" value="1"/>
</dbReference>
<dbReference type="Gene3D" id="3.90.550.10">
    <property type="entry name" value="Spore Coat Polysaccharide Biosynthesis Protein SpsA, Chain A"/>
    <property type="match status" value="1"/>
</dbReference>
<dbReference type="PANTHER" id="PTHR48090">
    <property type="entry name" value="UNDECAPRENYL-PHOSPHATE 4-DEOXY-4-FORMAMIDO-L-ARABINOSE TRANSFERASE-RELATED"/>
    <property type="match status" value="1"/>
</dbReference>
<evidence type="ECO:0000259" key="8">
    <source>
        <dbReference type="Pfam" id="PF00535"/>
    </source>
</evidence>